<evidence type="ECO:0000256" key="1">
    <source>
        <dbReference type="ARBA" id="ARBA00004123"/>
    </source>
</evidence>
<dbReference type="InterPro" id="IPR009072">
    <property type="entry name" value="Histone-fold"/>
</dbReference>
<dbReference type="GO" id="GO:0005669">
    <property type="term" value="C:transcription factor TFIID complex"/>
    <property type="evidence" value="ECO:0007669"/>
    <property type="project" value="InterPro"/>
</dbReference>
<dbReference type="GO" id="GO:0046982">
    <property type="term" value="F:protein heterodimerization activity"/>
    <property type="evidence" value="ECO:0007669"/>
    <property type="project" value="InterPro"/>
</dbReference>
<dbReference type="Proteomes" id="UP000187609">
    <property type="component" value="Unassembled WGS sequence"/>
</dbReference>
<feature type="region of interest" description="Disordered" evidence="6">
    <location>
        <begin position="1"/>
        <end position="207"/>
    </location>
</feature>
<dbReference type="GO" id="GO:0000124">
    <property type="term" value="C:SAGA complex"/>
    <property type="evidence" value="ECO:0007669"/>
    <property type="project" value="InterPro"/>
</dbReference>
<comment type="caution">
    <text evidence="8">The sequence shown here is derived from an EMBL/GenBank/DDBJ whole genome shotgun (WGS) entry which is preliminary data.</text>
</comment>
<dbReference type="GO" id="GO:0003743">
    <property type="term" value="F:translation initiation factor activity"/>
    <property type="evidence" value="ECO:0007669"/>
    <property type="project" value="UniProtKB-KW"/>
</dbReference>
<dbReference type="OrthoDB" id="2193432at2759"/>
<dbReference type="Pfam" id="PF03847">
    <property type="entry name" value="TFIID_20kDa"/>
    <property type="match status" value="1"/>
</dbReference>
<name>A0A1J6J5T6_NICAT</name>
<gene>
    <name evidence="8" type="primary">TAF12</name>
    <name evidence="8" type="ORF">A4A49_04575</name>
</gene>
<dbReference type="FunFam" id="1.10.20.10:FF:000011">
    <property type="entry name" value="Transcription initiation factor TFIID subunit 12"/>
    <property type="match status" value="1"/>
</dbReference>
<feature type="compositionally biased region" description="Polar residues" evidence="6">
    <location>
        <begin position="104"/>
        <end position="115"/>
    </location>
</feature>
<evidence type="ECO:0000313" key="9">
    <source>
        <dbReference type="Proteomes" id="UP000187609"/>
    </source>
</evidence>
<evidence type="ECO:0000256" key="6">
    <source>
        <dbReference type="SAM" id="MobiDB-lite"/>
    </source>
</evidence>
<feature type="compositionally biased region" description="Low complexity" evidence="6">
    <location>
        <begin position="43"/>
        <end position="103"/>
    </location>
</feature>
<feature type="compositionally biased region" description="Low complexity" evidence="6">
    <location>
        <begin position="16"/>
        <end position="33"/>
    </location>
</feature>
<dbReference type="OMA" id="HPRPYHA"/>
<dbReference type="SUPFAM" id="SSF47113">
    <property type="entry name" value="Histone-fold"/>
    <property type="match status" value="1"/>
</dbReference>
<evidence type="ECO:0000259" key="7">
    <source>
        <dbReference type="Pfam" id="PF03847"/>
    </source>
</evidence>
<dbReference type="Gramene" id="OIT02617">
    <property type="protein sequence ID" value="OIT02617"/>
    <property type="gene ID" value="A4A49_04575"/>
</dbReference>
<protein>
    <submittedName>
        <fullName evidence="8">Transcription initiation factor tfiid subunit 12</fullName>
    </submittedName>
</protein>
<dbReference type="STRING" id="49451.A0A1J6J5T6"/>
<dbReference type="CDD" id="cd07981">
    <property type="entry name" value="HFD_TAF12"/>
    <property type="match status" value="1"/>
</dbReference>
<evidence type="ECO:0000256" key="4">
    <source>
        <dbReference type="ARBA" id="ARBA00023163"/>
    </source>
</evidence>
<keyword evidence="9" id="KW-1185">Reference proteome</keyword>
<dbReference type="InterPro" id="IPR003228">
    <property type="entry name" value="TFIID_TAF12_dom"/>
</dbReference>
<keyword evidence="5" id="KW-0539">Nucleus</keyword>
<feature type="compositionally biased region" description="Polar residues" evidence="6">
    <location>
        <begin position="349"/>
        <end position="368"/>
    </location>
</feature>
<dbReference type="Gene3D" id="1.10.20.10">
    <property type="entry name" value="Histone, subunit A"/>
    <property type="match status" value="1"/>
</dbReference>
<dbReference type="GO" id="GO:0051123">
    <property type="term" value="P:RNA polymerase II preinitiation complex assembly"/>
    <property type="evidence" value="ECO:0007669"/>
    <property type="project" value="TreeGrafter"/>
</dbReference>
<feature type="region of interest" description="Disordered" evidence="6">
    <location>
        <begin position="214"/>
        <end position="233"/>
    </location>
</feature>
<comment type="similarity">
    <text evidence="2">Belongs to the TAF12 family.</text>
</comment>
<evidence type="ECO:0000256" key="2">
    <source>
        <dbReference type="ARBA" id="ARBA00007530"/>
    </source>
</evidence>
<proteinExistence type="inferred from homology"/>
<evidence type="ECO:0000313" key="8">
    <source>
        <dbReference type="EMBL" id="OIT02617.1"/>
    </source>
</evidence>
<dbReference type="KEGG" id="nau:109227300"/>
<dbReference type="GO" id="GO:0003677">
    <property type="term" value="F:DNA binding"/>
    <property type="evidence" value="ECO:0007669"/>
    <property type="project" value="TreeGrafter"/>
</dbReference>
<keyword evidence="3" id="KW-0805">Transcription regulation</keyword>
<dbReference type="GO" id="GO:0017025">
    <property type="term" value="F:TBP-class protein binding"/>
    <property type="evidence" value="ECO:0007669"/>
    <property type="project" value="TreeGrafter"/>
</dbReference>
<dbReference type="AlphaFoldDB" id="A0A1J6J5T6"/>
<dbReference type="SMR" id="A0A1J6J5T6"/>
<reference evidence="8" key="1">
    <citation type="submission" date="2016-11" db="EMBL/GenBank/DDBJ databases">
        <title>The genome of Nicotiana attenuata.</title>
        <authorList>
            <person name="Xu S."/>
            <person name="Brockmoeller T."/>
            <person name="Gaquerel E."/>
            <person name="Navarro A."/>
            <person name="Kuhl H."/>
            <person name="Gase K."/>
            <person name="Ling Z."/>
            <person name="Zhou W."/>
            <person name="Kreitzer C."/>
            <person name="Stanke M."/>
            <person name="Tang H."/>
            <person name="Lyons E."/>
            <person name="Pandey P."/>
            <person name="Pandey S.P."/>
            <person name="Timmermann B."/>
            <person name="Baldwin I.T."/>
        </authorList>
    </citation>
    <scope>NUCLEOTIDE SEQUENCE [LARGE SCALE GENOMIC DNA]</scope>
    <source>
        <strain evidence="8">UT</strain>
    </source>
</reference>
<sequence length="550" mass="58176">MEQTQQPPTPPPPTQSPSTSTSQPTEQQQQQLQPPSPPPPPSSSAAATSQLPSTTTTTTSVVQSQSPQNLNPTTTTITATTTAATAAATSTQQQNPLTPTLQNAQTRQPFNRPWQQPSPFQHFSLPPPPPPPPPHSSSSSSSITSSSSSGAMQNPRGVGGMAMGVPAHHPPTSFSSMTPPSPSFGQQFGRNLPDSSAPTSTTSQVRQQIQGMHGMGMMGSLGSTSPMRPAGVPQQLRPVASSLRPQTSIGSQSAATQNFQGHGMLRVQSVGLPSSQLHTMSQSPRAQNQPWLSSGAQGKPPLPTPSLRPQISPQILHQRSHILSQHQHTVTTSSSAQQSQLSTSSQSQDHLGQQTPPSRIPQSLSNQPLARGQALGVQRPSSHALMQSAMVKPGPPSKATTLETEEPCTRILSKRSIQEILTQIDPSEKLDAEVEDVLVDIAGEFVESITTFGCSLAKHRKSNTLEAKDILLHLERNWNMTLPGFSGDEIRTYKKPFTSDIHKERIAAIKKSALAAEMINAKGSAQAGGGMKGHLAKGAANILGSPDAKT</sequence>
<feature type="compositionally biased region" description="Polar residues" evidence="6">
    <location>
        <begin position="185"/>
        <end position="207"/>
    </location>
</feature>
<feature type="compositionally biased region" description="Low complexity" evidence="6">
    <location>
        <begin position="323"/>
        <end position="348"/>
    </location>
</feature>
<accession>A0A1J6J5T6</accession>
<dbReference type="EMBL" id="MJEQ01037188">
    <property type="protein sequence ID" value="OIT02617.1"/>
    <property type="molecule type" value="Genomic_DNA"/>
</dbReference>
<evidence type="ECO:0000256" key="5">
    <source>
        <dbReference type="ARBA" id="ARBA00023242"/>
    </source>
</evidence>
<dbReference type="PANTHER" id="PTHR12264">
    <property type="entry name" value="TRANSCRIPTION INITIATION FACTOR TFIID SUBUNIT 12"/>
    <property type="match status" value="1"/>
</dbReference>
<dbReference type="InterPro" id="IPR037794">
    <property type="entry name" value="TAF12"/>
</dbReference>
<dbReference type="GeneID" id="109227300"/>
<feature type="region of interest" description="Disordered" evidence="6">
    <location>
        <begin position="323"/>
        <end position="407"/>
    </location>
</feature>
<dbReference type="PANTHER" id="PTHR12264:SF21">
    <property type="entry name" value="TRANSCRIPTION INITIATION FACTOR TFIID SUBUNIT 12"/>
    <property type="match status" value="1"/>
</dbReference>
<feature type="domain" description="Transcription initiation factor TFIID subunit 12" evidence="7">
    <location>
        <begin position="413"/>
        <end position="480"/>
    </location>
</feature>
<feature type="compositionally biased region" description="Low complexity" evidence="6">
    <location>
        <begin position="136"/>
        <end position="149"/>
    </location>
</feature>
<evidence type="ECO:0000256" key="3">
    <source>
        <dbReference type="ARBA" id="ARBA00023015"/>
    </source>
</evidence>
<feature type="compositionally biased region" description="Pro residues" evidence="6">
    <location>
        <begin position="125"/>
        <end position="135"/>
    </location>
</feature>
<feature type="region of interest" description="Disordered" evidence="6">
    <location>
        <begin position="275"/>
        <end position="310"/>
    </location>
</feature>
<feature type="compositionally biased region" description="Polar residues" evidence="6">
    <location>
        <begin position="275"/>
        <end position="296"/>
    </location>
</feature>
<comment type="subcellular location">
    <subcellularLocation>
        <location evidence="1">Nucleus</location>
    </subcellularLocation>
</comment>
<organism evidence="8 9">
    <name type="scientific">Nicotiana attenuata</name>
    <name type="common">Coyote tobacco</name>
    <dbReference type="NCBI Taxonomy" id="49451"/>
    <lineage>
        <taxon>Eukaryota</taxon>
        <taxon>Viridiplantae</taxon>
        <taxon>Streptophyta</taxon>
        <taxon>Embryophyta</taxon>
        <taxon>Tracheophyta</taxon>
        <taxon>Spermatophyta</taxon>
        <taxon>Magnoliopsida</taxon>
        <taxon>eudicotyledons</taxon>
        <taxon>Gunneridae</taxon>
        <taxon>Pentapetalae</taxon>
        <taxon>asterids</taxon>
        <taxon>lamiids</taxon>
        <taxon>Solanales</taxon>
        <taxon>Solanaceae</taxon>
        <taxon>Nicotianoideae</taxon>
        <taxon>Nicotianeae</taxon>
        <taxon>Nicotiana</taxon>
    </lineage>
</organism>
<keyword evidence="4" id="KW-0804">Transcription</keyword>